<dbReference type="InterPro" id="IPR045621">
    <property type="entry name" value="BPD_transp_1_N"/>
</dbReference>
<feature type="transmembrane region" description="Helical" evidence="7">
    <location>
        <begin position="279"/>
        <end position="305"/>
    </location>
</feature>
<feature type="transmembrane region" description="Helical" evidence="7">
    <location>
        <begin position="172"/>
        <end position="196"/>
    </location>
</feature>
<dbReference type="STRING" id="1307839.L21SP5_00031"/>
<protein>
    <submittedName>
        <fullName evidence="9">Dipeptide transport system permease protein DppB</fullName>
    </submittedName>
</protein>
<feature type="transmembrane region" description="Helical" evidence="7">
    <location>
        <begin position="325"/>
        <end position="348"/>
    </location>
</feature>
<feature type="transmembrane region" description="Helical" evidence="7">
    <location>
        <begin position="9"/>
        <end position="30"/>
    </location>
</feature>
<evidence type="ECO:0000256" key="1">
    <source>
        <dbReference type="ARBA" id="ARBA00004651"/>
    </source>
</evidence>
<evidence type="ECO:0000313" key="10">
    <source>
        <dbReference type="Proteomes" id="UP000064893"/>
    </source>
</evidence>
<dbReference type="PANTHER" id="PTHR43163:SF6">
    <property type="entry name" value="DIPEPTIDE TRANSPORT SYSTEM PERMEASE PROTEIN DPPB-RELATED"/>
    <property type="match status" value="1"/>
</dbReference>
<dbReference type="Pfam" id="PF19300">
    <property type="entry name" value="BPD_transp_1_N"/>
    <property type="match status" value="1"/>
</dbReference>
<dbReference type="Pfam" id="PF00528">
    <property type="entry name" value="BPD_transp_1"/>
    <property type="match status" value="1"/>
</dbReference>
<keyword evidence="5 7" id="KW-1133">Transmembrane helix</keyword>
<keyword evidence="4 7" id="KW-0812">Transmembrane</keyword>
<keyword evidence="3" id="KW-1003">Cell membrane</keyword>
<dbReference type="GO" id="GO:0055085">
    <property type="term" value="P:transmembrane transport"/>
    <property type="evidence" value="ECO:0007669"/>
    <property type="project" value="InterPro"/>
</dbReference>
<dbReference type="OrthoDB" id="24153at2"/>
<dbReference type="PROSITE" id="PS50928">
    <property type="entry name" value="ABC_TM1"/>
    <property type="match status" value="1"/>
</dbReference>
<dbReference type="RefSeq" id="WP_057951352.1">
    <property type="nucleotide sequence ID" value="NZ_CP013118.1"/>
</dbReference>
<comment type="similarity">
    <text evidence="7">Belongs to the binding-protein-dependent transport system permease family.</text>
</comment>
<feature type="transmembrane region" description="Helical" evidence="7">
    <location>
        <begin position="136"/>
        <end position="160"/>
    </location>
</feature>
<dbReference type="InterPro" id="IPR035906">
    <property type="entry name" value="MetI-like_sf"/>
</dbReference>
<reference evidence="9 10" key="1">
    <citation type="submission" date="2015-11" db="EMBL/GenBank/DDBJ databases">
        <title>Description and complete genome sequence of a novel strain predominating in hypersaline microbial mats and representing a new family of the Bacteriodetes phylum.</title>
        <authorList>
            <person name="Spring S."/>
            <person name="Bunk B."/>
            <person name="Sproer C."/>
            <person name="Klenk H.-P."/>
        </authorList>
    </citation>
    <scope>NUCLEOTIDE SEQUENCE [LARGE SCALE GENOMIC DNA]</scope>
    <source>
        <strain evidence="9 10">L21-Spi-D4</strain>
    </source>
</reference>
<keyword evidence="6 7" id="KW-0472">Membrane</keyword>
<evidence type="ECO:0000256" key="5">
    <source>
        <dbReference type="ARBA" id="ARBA00022989"/>
    </source>
</evidence>
<gene>
    <name evidence="9" type="primary">dppB</name>
    <name evidence="9" type="ORF">L21SP5_00031</name>
</gene>
<evidence type="ECO:0000256" key="6">
    <source>
        <dbReference type="ARBA" id="ARBA00023136"/>
    </source>
</evidence>
<evidence type="ECO:0000256" key="4">
    <source>
        <dbReference type="ARBA" id="ARBA00022692"/>
    </source>
</evidence>
<dbReference type="EMBL" id="CP013118">
    <property type="protein sequence ID" value="ALO13713.1"/>
    <property type="molecule type" value="Genomic_DNA"/>
</dbReference>
<evidence type="ECO:0000313" key="9">
    <source>
        <dbReference type="EMBL" id="ALO13713.1"/>
    </source>
</evidence>
<accession>A0A0S2HUH7</accession>
<feature type="domain" description="ABC transmembrane type-1" evidence="8">
    <location>
        <begin position="132"/>
        <end position="348"/>
    </location>
</feature>
<dbReference type="AlphaFoldDB" id="A0A0S2HUH7"/>
<proteinExistence type="inferred from homology"/>
<comment type="subcellular location">
    <subcellularLocation>
        <location evidence="1 7">Cell membrane</location>
        <topology evidence="1 7">Multi-pass membrane protein</topology>
    </subcellularLocation>
</comment>
<dbReference type="GO" id="GO:0005886">
    <property type="term" value="C:plasma membrane"/>
    <property type="evidence" value="ECO:0007669"/>
    <property type="project" value="UniProtKB-SubCell"/>
</dbReference>
<name>A0A0S2HUH7_9BACT</name>
<organism evidence="9 10">
    <name type="scientific">Salinivirga cyanobacteriivorans</name>
    <dbReference type="NCBI Taxonomy" id="1307839"/>
    <lineage>
        <taxon>Bacteria</taxon>
        <taxon>Pseudomonadati</taxon>
        <taxon>Bacteroidota</taxon>
        <taxon>Bacteroidia</taxon>
        <taxon>Bacteroidales</taxon>
        <taxon>Salinivirgaceae</taxon>
        <taxon>Salinivirga</taxon>
    </lineage>
</organism>
<evidence type="ECO:0000259" key="8">
    <source>
        <dbReference type="PROSITE" id="PS50928"/>
    </source>
</evidence>
<sequence length="362" mass="40289">MIKQTLSQIGYAVLVLYGVVSLVFLLFIILPGDPAQMMVGQRSDEQTLSNIRNEYGFSEPVGVQYLMYLNDLSPIGIIVKNASGFAPTEDRFKQYQTLLPLGKNTRLVLKWPYLRNSYQSKQSVNDLLMNALPQTLILALVSIAIAAFFGIVMGFVAAYFKGTVFDKGLVSLTALGMSLPSFFAAILMGWIFAYLLESYTHLNLTGSLYEMNAITGTQHLALNNLILPALTLAIRPLSVFIQLMRNSLLQETTSDYFVTALAKGNSKIGAMRNHALKNALNPVITVISGWFASMLAGVVFVEYIFGWKGIGQLLVNALNNYDFPVVMGCILTIAFIFLLINMSVDVIYRWLDPRIRYQTLKK</sequence>
<evidence type="ECO:0000256" key="2">
    <source>
        <dbReference type="ARBA" id="ARBA00022448"/>
    </source>
</evidence>
<dbReference type="PANTHER" id="PTHR43163">
    <property type="entry name" value="DIPEPTIDE TRANSPORT SYSTEM PERMEASE PROTEIN DPPB-RELATED"/>
    <property type="match status" value="1"/>
</dbReference>
<dbReference type="Gene3D" id="1.10.3720.10">
    <property type="entry name" value="MetI-like"/>
    <property type="match status" value="1"/>
</dbReference>
<dbReference type="InterPro" id="IPR000515">
    <property type="entry name" value="MetI-like"/>
</dbReference>
<dbReference type="SUPFAM" id="SSF161098">
    <property type="entry name" value="MetI-like"/>
    <property type="match status" value="1"/>
</dbReference>
<dbReference type="PATRIC" id="fig|1307839.3.peg.30"/>
<dbReference type="KEGG" id="blq:L21SP5_00031"/>
<keyword evidence="2 7" id="KW-0813">Transport</keyword>
<dbReference type="Proteomes" id="UP000064893">
    <property type="component" value="Chromosome"/>
</dbReference>
<dbReference type="CDD" id="cd06261">
    <property type="entry name" value="TM_PBP2"/>
    <property type="match status" value="1"/>
</dbReference>
<keyword evidence="10" id="KW-1185">Reference proteome</keyword>
<evidence type="ECO:0000256" key="3">
    <source>
        <dbReference type="ARBA" id="ARBA00022475"/>
    </source>
</evidence>
<evidence type="ECO:0000256" key="7">
    <source>
        <dbReference type="RuleBase" id="RU363032"/>
    </source>
</evidence>